<accession>A0ABQ7FMY5</accession>
<dbReference type="PANTHER" id="PTHR42928">
    <property type="entry name" value="TRICARBOXYLATE-BINDING PROTEIN"/>
    <property type="match status" value="1"/>
</dbReference>
<reference evidence="2 3" key="1">
    <citation type="submission" date="2019-10" db="EMBL/GenBank/DDBJ databases">
        <title>Streptomyces tenebrisbrunneis sp.nov., an endogenous actinomycete isolated from of Lycium ruthenicum.</title>
        <authorList>
            <person name="Ma L."/>
        </authorList>
    </citation>
    <scope>NUCLEOTIDE SEQUENCE [LARGE SCALE GENOMIC DNA]</scope>
    <source>
        <strain evidence="2 3">TRM 66187</strain>
    </source>
</reference>
<protein>
    <submittedName>
        <fullName evidence="2">Tripartite tricarboxylate transporter substrate binding protein</fullName>
    </submittedName>
</protein>
<dbReference type="InterPro" id="IPR005064">
    <property type="entry name" value="BUG"/>
</dbReference>
<evidence type="ECO:0000256" key="1">
    <source>
        <dbReference type="ARBA" id="ARBA00006987"/>
    </source>
</evidence>
<dbReference type="RefSeq" id="WP_098750511.1">
    <property type="nucleotide sequence ID" value="NZ_WHPN01000100.1"/>
</dbReference>
<evidence type="ECO:0000313" key="3">
    <source>
        <dbReference type="Proteomes" id="UP000621266"/>
    </source>
</evidence>
<dbReference type="Gene3D" id="3.40.190.10">
    <property type="entry name" value="Periplasmic binding protein-like II"/>
    <property type="match status" value="1"/>
</dbReference>
<dbReference type="CDD" id="cd07012">
    <property type="entry name" value="PBP2_Bug_TTT"/>
    <property type="match status" value="1"/>
</dbReference>
<comment type="caution">
    <text evidence="2">The sequence shown here is derived from an EMBL/GenBank/DDBJ whole genome shotgun (WGS) entry which is preliminary data.</text>
</comment>
<proteinExistence type="inferred from homology"/>
<evidence type="ECO:0000313" key="2">
    <source>
        <dbReference type="EMBL" id="KAF4410276.1"/>
    </source>
</evidence>
<sequence>MPLRTPLAILGAALLVLIVPPLLTAGSGAGGGTQIPGLRFMVPNTPGGGYDITARTAAKTVEDAELNRNVEVFNLPGAGGTVGLSRLVNERGNGKLAMSMGLGVVGAVHTNHAPSTLADTTPIARLTEEPDIVVVAKDSPYRDFGQLLADWKKNPAKLPVGGGSSPGGPDHLAPMLMAEAAGITPKSVNYVPFDGGGELLASVLGGKVAFGVSGVGEYLEQIKAGELRVLAVTGPERVEGLDAPTLKEEGVDTEFTNWRGIVAPPGLTDTERQKLIGLFTRLHDSEQWKEAVDRNGWTDAFLTGDRFGRFLKQQDERVDTVLKELGL</sequence>
<name>A0ABQ7FMY5_9ACTN</name>
<organism evidence="2 3">
    <name type="scientific">Streptomyces lycii</name>
    <dbReference type="NCBI Taxonomy" id="2654337"/>
    <lineage>
        <taxon>Bacteria</taxon>
        <taxon>Bacillati</taxon>
        <taxon>Actinomycetota</taxon>
        <taxon>Actinomycetes</taxon>
        <taxon>Kitasatosporales</taxon>
        <taxon>Streptomycetaceae</taxon>
        <taxon>Streptomyces</taxon>
    </lineage>
</organism>
<gene>
    <name evidence="2" type="ORF">GCU69_04730</name>
</gene>
<dbReference type="Proteomes" id="UP000621266">
    <property type="component" value="Unassembled WGS sequence"/>
</dbReference>
<dbReference type="PIRSF" id="PIRSF017082">
    <property type="entry name" value="YflP"/>
    <property type="match status" value="1"/>
</dbReference>
<dbReference type="SUPFAM" id="SSF53850">
    <property type="entry name" value="Periplasmic binding protein-like II"/>
    <property type="match status" value="1"/>
</dbReference>
<dbReference type="Gene3D" id="3.40.190.150">
    <property type="entry name" value="Bordetella uptake gene, domain 1"/>
    <property type="match status" value="1"/>
</dbReference>
<dbReference type="Pfam" id="PF03401">
    <property type="entry name" value="TctC"/>
    <property type="match status" value="1"/>
</dbReference>
<dbReference type="EMBL" id="WHPN01000100">
    <property type="protein sequence ID" value="KAF4410276.1"/>
    <property type="molecule type" value="Genomic_DNA"/>
</dbReference>
<dbReference type="InterPro" id="IPR042100">
    <property type="entry name" value="Bug_dom1"/>
</dbReference>
<keyword evidence="3" id="KW-1185">Reference proteome</keyword>
<comment type="similarity">
    <text evidence="1">Belongs to the UPF0065 (bug) family.</text>
</comment>
<dbReference type="PANTHER" id="PTHR42928:SF3">
    <property type="entry name" value="UPF0065 PROTEIN YFLP"/>
    <property type="match status" value="1"/>
</dbReference>